<dbReference type="Pfam" id="PF00069">
    <property type="entry name" value="Pkinase"/>
    <property type="match status" value="1"/>
</dbReference>
<name>A0ABR2JEH8_9EUKA</name>
<dbReference type="SMART" id="SM00220">
    <property type="entry name" value="S_TKc"/>
    <property type="match status" value="1"/>
</dbReference>
<protein>
    <recommendedName>
        <fullName evidence="1">Protein kinase domain-containing protein</fullName>
    </recommendedName>
</protein>
<dbReference type="Gene3D" id="1.10.510.10">
    <property type="entry name" value="Transferase(Phosphotransferase) domain 1"/>
    <property type="match status" value="1"/>
</dbReference>
<dbReference type="PROSITE" id="PS50011">
    <property type="entry name" value="PROTEIN_KINASE_DOM"/>
    <property type="match status" value="1"/>
</dbReference>
<dbReference type="InterPro" id="IPR008271">
    <property type="entry name" value="Ser/Thr_kinase_AS"/>
</dbReference>
<reference evidence="2 3" key="1">
    <citation type="submission" date="2024-04" db="EMBL/GenBank/DDBJ databases">
        <title>Tritrichomonas musculus Genome.</title>
        <authorList>
            <person name="Alves-Ferreira E."/>
            <person name="Grigg M."/>
            <person name="Lorenzi H."/>
            <person name="Galac M."/>
        </authorList>
    </citation>
    <scope>NUCLEOTIDE SEQUENCE [LARGE SCALE GENOMIC DNA]</scope>
    <source>
        <strain evidence="2 3">EAF2021</strain>
    </source>
</reference>
<dbReference type="InterPro" id="IPR000719">
    <property type="entry name" value="Prot_kinase_dom"/>
</dbReference>
<sequence>MELNLEHFWNSNTPAPPKNEIIGKYEIRSQLTPPTNYSYIYLGNKIENDKKKVFKFIKCKRSIMYRIINEIVIMNELDHPNIIKMEDYFQYKEYICIVTDYKPLSSLHSFIIKEYPNGIPERKCKQMFKKMLEAVKYLHEMNIWHRDVKPDNFLIEDSNPENPKILLTDFGFARRFNQDELSEEYIGTPEFCPPEMYNAIPYNNKVDIYSLGVTLFVMLTARYPVPSAKNAPSRCKELIRKGRLNYQLLDQKFISSEAIDLIKSMCTLDYTDRMTANEALDHPWFNSISKSNEITNKTHSGSSSVNEIIVY</sequence>
<keyword evidence="3" id="KW-1185">Reference proteome</keyword>
<evidence type="ECO:0000259" key="1">
    <source>
        <dbReference type="PROSITE" id="PS50011"/>
    </source>
</evidence>
<evidence type="ECO:0000313" key="3">
    <source>
        <dbReference type="Proteomes" id="UP001470230"/>
    </source>
</evidence>
<dbReference type="Proteomes" id="UP001470230">
    <property type="component" value="Unassembled WGS sequence"/>
</dbReference>
<dbReference type="PROSITE" id="PS00108">
    <property type="entry name" value="PROTEIN_KINASE_ST"/>
    <property type="match status" value="1"/>
</dbReference>
<organism evidence="2 3">
    <name type="scientific">Tritrichomonas musculus</name>
    <dbReference type="NCBI Taxonomy" id="1915356"/>
    <lineage>
        <taxon>Eukaryota</taxon>
        <taxon>Metamonada</taxon>
        <taxon>Parabasalia</taxon>
        <taxon>Tritrichomonadida</taxon>
        <taxon>Tritrichomonadidae</taxon>
        <taxon>Tritrichomonas</taxon>
    </lineage>
</organism>
<dbReference type="Gene3D" id="3.30.200.20">
    <property type="entry name" value="Phosphorylase Kinase, domain 1"/>
    <property type="match status" value="1"/>
</dbReference>
<dbReference type="InterPro" id="IPR011009">
    <property type="entry name" value="Kinase-like_dom_sf"/>
</dbReference>
<evidence type="ECO:0000313" key="2">
    <source>
        <dbReference type="EMBL" id="KAK8876002.1"/>
    </source>
</evidence>
<proteinExistence type="predicted"/>
<accession>A0ABR2JEH8</accession>
<dbReference type="PANTHER" id="PTHR44167">
    <property type="entry name" value="OVARIAN-SPECIFIC SERINE/THREONINE-PROTEIN KINASE LOK-RELATED"/>
    <property type="match status" value="1"/>
</dbReference>
<comment type="caution">
    <text evidence="2">The sequence shown here is derived from an EMBL/GenBank/DDBJ whole genome shotgun (WGS) entry which is preliminary data.</text>
</comment>
<dbReference type="PANTHER" id="PTHR44167:SF24">
    <property type="entry name" value="SERINE_THREONINE-PROTEIN KINASE CHK2"/>
    <property type="match status" value="1"/>
</dbReference>
<dbReference type="SUPFAM" id="SSF56112">
    <property type="entry name" value="Protein kinase-like (PK-like)"/>
    <property type="match status" value="1"/>
</dbReference>
<gene>
    <name evidence="2" type="ORF">M9Y10_006185</name>
</gene>
<dbReference type="EMBL" id="JAPFFF010000012">
    <property type="protein sequence ID" value="KAK8876002.1"/>
    <property type="molecule type" value="Genomic_DNA"/>
</dbReference>
<feature type="domain" description="Protein kinase" evidence="1">
    <location>
        <begin position="26"/>
        <end position="285"/>
    </location>
</feature>